<accession>A0A1L3GSJ8</accession>
<dbReference type="EMBL" id="CP015519">
    <property type="protein sequence ID" value="APG28901.1"/>
    <property type="molecule type" value="Genomic_DNA"/>
</dbReference>
<dbReference type="Pfam" id="PF01966">
    <property type="entry name" value="HD"/>
    <property type="match status" value="1"/>
</dbReference>
<dbReference type="AlphaFoldDB" id="A0A1L3GSJ8"/>
<dbReference type="KEGG" id="pef:A7E78_14330"/>
<protein>
    <submittedName>
        <fullName evidence="2">Phosphohydrolase</fullName>
    </submittedName>
</protein>
<sequence length="181" mass="20199">MNPIALIEKHYPPGSTTHRILLQHSEQVAEKAVIIANRMPKTAVDTDFVREAALLHDIGILFTAAPLLGCKGTLPYLCHGIKGRELLDAEGLPRHALVCERHIGVGLSAEEIVRQKLPLPVRDMLPLSLEERIVAYADLFFSKNPAKLGFERSVDKVRNSLARHGEDKVVIFDKWHERFGG</sequence>
<dbReference type="Proteomes" id="UP000182517">
    <property type="component" value="Chromosome"/>
</dbReference>
<dbReference type="RefSeq" id="WP_072284923.1">
    <property type="nucleotide sequence ID" value="NZ_CP015519.1"/>
</dbReference>
<reference evidence="2 3" key="1">
    <citation type="journal article" date="2017" name="Genome Announc.">
        <title>Complete Genome Sequences of Two Acetylene-Fermenting Pelobacter acetylenicus Strains.</title>
        <authorList>
            <person name="Sutton J.M."/>
            <person name="Baesman S.M."/>
            <person name="Fierst J.L."/>
            <person name="Poret-Peterson A.T."/>
            <person name="Oremland R.S."/>
            <person name="Dunlap D.S."/>
            <person name="Akob D.M."/>
        </authorList>
    </citation>
    <scope>NUCLEOTIDE SEQUENCE [LARGE SCALE GENOMIC DNA]</scope>
    <source>
        <strain evidence="2 3">SFB93</strain>
    </source>
</reference>
<dbReference type="InterPro" id="IPR006675">
    <property type="entry name" value="HDIG_dom"/>
</dbReference>
<dbReference type="SUPFAM" id="SSF109604">
    <property type="entry name" value="HD-domain/PDEase-like"/>
    <property type="match status" value="1"/>
</dbReference>
<keyword evidence="3" id="KW-1185">Reference proteome</keyword>
<dbReference type="NCBIfam" id="TIGR00277">
    <property type="entry name" value="HDIG"/>
    <property type="match status" value="1"/>
</dbReference>
<evidence type="ECO:0000259" key="1">
    <source>
        <dbReference type="Pfam" id="PF01966"/>
    </source>
</evidence>
<proteinExistence type="predicted"/>
<name>A0A1L3GSJ8_9BACT</name>
<dbReference type="InterPro" id="IPR003607">
    <property type="entry name" value="HD/PDEase_dom"/>
</dbReference>
<keyword evidence="2" id="KW-0378">Hydrolase</keyword>
<dbReference type="Gene3D" id="1.10.3210.10">
    <property type="entry name" value="Hypothetical protein af1432"/>
    <property type="match status" value="1"/>
</dbReference>
<organism evidence="2 3">
    <name type="scientific">Syntrophotalea acetylenivorans</name>
    <dbReference type="NCBI Taxonomy" id="1842532"/>
    <lineage>
        <taxon>Bacteria</taxon>
        <taxon>Pseudomonadati</taxon>
        <taxon>Thermodesulfobacteriota</taxon>
        <taxon>Desulfuromonadia</taxon>
        <taxon>Desulfuromonadales</taxon>
        <taxon>Syntrophotaleaceae</taxon>
        <taxon>Syntrophotalea</taxon>
    </lineage>
</organism>
<dbReference type="PANTHER" id="PTHR35795:SF1">
    <property type="entry name" value="BIS(5'-NUCLEOSYL)-TETRAPHOSPHATASE, SYMMETRICAL"/>
    <property type="match status" value="1"/>
</dbReference>
<gene>
    <name evidence="2" type="ORF">A7E78_14330</name>
</gene>
<dbReference type="GO" id="GO:0016787">
    <property type="term" value="F:hydrolase activity"/>
    <property type="evidence" value="ECO:0007669"/>
    <property type="project" value="UniProtKB-KW"/>
</dbReference>
<feature type="domain" description="HD" evidence="1">
    <location>
        <begin position="22"/>
        <end position="138"/>
    </location>
</feature>
<dbReference type="CDD" id="cd00077">
    <property type="entry name" value="HDc"/>
    <property type="match status" value="1"/>
</dbReference>
<dbReference type="InterPro" id="IPR006674">
    <property type="entry name" value="HD_domain"/>
</dbReference>
<dbReference type="PANTHER" id="PTHR35795">
    <property type="entry name" value="SLR1885 PROTEIN"/>
    <property type="match status" value="1"/>
</dbReference>
<evidence type="ECO:0000313" key="2">
    <source>
        <dbReference type="EMBL" id="APG28901.1"/>
    </source>
</evidence>
<evidence type="ECO:0000313" key="3">
    <source>
        <dbReference type="Proteomes" id="UP000182517"/>
    </source>
</evidence>
<dbReference type="STRING" id="1842532.A7E78_14330"/>
<dbReference type="OrthoDB" id="1722553at2"/>
<dbReference type="InterPro" id="IPR051094">
    <property type="entry name" value="Diverse_Catalytic_Enzymes"/>
</dbReference>